<evidence type="ECO:0000313" key="3">
    <source>
        <dbReference type="Proteomes" id="UP001597092"/>
    </source>
</evidence>
<keyword evidence="3" id="KW-1185">Reference proteome</keyword>
<organism evidence="2 3">
    <name type="scientific">Halobellus litoreus</name>
    <dbReference type="NCBI Taxonomy" id="755310"/>
    <lineage>
        <taxon>Archaea</taxon>
        <taxon>Methanobacteriati</taxon>
        <taxon>Methanobacteriota</taxon>
        <taxon>Stenosarchaea group</taxon>
        <taxon>Halobacteria</taxon>
        <taxon>Halobacteriales</taxon>
        <taxon>Haloferacaceae</taxon>
        <taxon>Halobellus</taxon>
    </lineage>
</organism>
<dbReference type="InterPro" id="IPR036390">
    <property type="entry name" value="WH_DNA-bd_sf"/>
</dbReference>
<sequence length="1656" mass="177175">MSPDWSGLLWETRGYLGLDDDAAVPVDELVATAEANGYSEREARRALREADDLERVGDDLDDLRVRLTEEGDSPESARENPEEPDTGGETPTPEAGETTVQNRETPASVGTWREADFSAVEPRTWAPAQIDVDAWMCRTDSKAPYAPWADADAPVECNHGDHDEATTCDACDHHAGYKWGSDGSREHVHADHGTAREWSEMDPSLSSDLAFIQRDADSFAFVDGDDVRDPETGEIHPAFRALLEHLGLTYADVSTSGSGVHAVYRGDIPLDGVSMAMFPIDTEPWGANDDVPEVEIYDGKHVCIATGDHVAGTGTEVAPWDDDALAAVLRANGYEENPEPSADTSVDLENHTPTATSSDETTDDIRDVFAAIDRLDARRVAADMIVHRWNDSASTSGENRAFVPEWGRNASGTANIVDSEIWQDTGGSGYGGVDVIAAVACPDLPSYDERTQPRDLEGADWFRAVEYLRESGFDVPELEDAHTDDEEYGRDPRDLEATVDARRAWDAAGRVSPEETDSDALGAADTDAEAFACPDCGAPVDVVRAVAIDAGLVETCDAALDDAYPEAYAIARDDHGAPLPRYYTEADAIAEFDAVLDVIGEVTFWHLDEDAIASDITARDEEVGGDAIAALNPAWRLSESGESVLVFDSGTVWDADTERVLDALRFVALDSGLLTDATEPLEGEAFTAAYRRARTEYGAPLPRWEPAEDGAREVTPQLPPSEELVDARDLDGVDPDALETAREDVEALIRDATADADDPTVVTALPATGKTTGTVKTAAERPLSYLAPRKELQAQALDKAEKWGVDAEVLPVFSEERVADEVLSSAVAHVREHGKDRLRDRWSILAAATDAAEDTDASADIFDEDDEDDAEAVDLDRATCPTAEGAHGDAWALAVHVARRLGYTPQEIHTQARGLFGAELPCTDDHGDEADACEYGAAWDDVADPDAPADLLVGSYVHAHVDSVRTHFSRDADGNVDHAPRAVVVDEFPGEAYVREFGEEALDHATWLAQALRADVEDRRDMIDADLHGDAWVRAWLDGEGDEDDTVGGAIGALARSGEVLDARDAAAEIREAYDDSDVLRELGVADPLAAFARGEVDASDAYDRLGEAVDAIDPEHPAEPIARWVEDDVVVPLADATLPGAQRADAIDVDALPVGGDLRELVADAVEAVRTEADGARAVLDAATTALQGGREGCRRLAAWANDGYAHPDAHHLLTGVITPTDVDSDDDAARRIHTDAWAFDPDATDGTVLDVVETTGSATAVVDRNDHGALLQTPPSRASLGGEDVPLVGLDATGRASLWSNALGEDVITADIHDTPAERAAFLEDALDLRVLQADDRPRYYEGDPTTKDTDGDVALLEAIAEEYAGIDAPRERGASPTSVGKPAAITTKGVREVLENDTRLDDVVAAWDNYGNVTGANDLGEHRLAAVLGCQHYGDHAIERFAALAGEEVDVDRGRGRGGGLSYDSDLADEYLAHMTEDQTMQAILRFARGDSGATVVARTGALREDLPVVGDAQVVETWSDTATEIARAWRRLGGEFTVADVADAVEVSKRQVRRVLRELVDAGYLRRVSSGDGVASVYEPSSTPGAGEVDLPAREDAVGVEGGRDATKEYYTWNVRVSGGESGRNPAGEPARVSTPGAPPAPGTVDGVEPPG</sequence>
<feature type="compositionally biased region" description="Basic and acidic residues" evidence="1">
    <location>
        <begin position="39"/>
        <end position="81"/>
    </location>
</feature>
<evidence type="ECO:0000256" key="1">
    <source>
        <dbReference type="SAM" id="MobiDB-lite"/>
    </source>
</evidence>
<accession>A0ABD6E0R3</accession>
<feature type="region of interest" description="Disordered" evidence="1">
    <location>
        <begin position="36"/>
        <end position="113"/>
    </location>
</feature>
<feature type="region of interest" description="Disordered" evidence="1">
    <location>
        <begin position="1620"/>
        <end position="1656"/>
    </location>
</feature>
<dbReference type="EMBL" id="JBHUDP010000017">
    <property type="protein sequence ID" value="MFD1687599.1"/>
    <property type="molecule type" value="Genomic_DNA"/>
</dbReference>
<dbReference type="InterPro" id="IPR036388">
    <property type="entry name" value="WH-like_DNA-bd_sf"/>
</dbReference>
<comment type="caution">
    <text evidence="2">The sequence shown here is derived from an EMBL/GenBank/DDBJ whole genome shotgun (WGS) entry which is preliminary data.</text>
</comment>
<dbReference type="SUPFAM" id="SSF46785">
    <property type="entry name" value="Winged helix' DNA-binding domain"/>
    <property type="match status" value="1"/>
</dbReference>
<reference evidence="2 3" key="1">
    <citation type="journal article" date="2019" name="Int. J. Syst. Evol. Microbiol.">
        <title>The Global Catalogue of Microorganisms (GCM) 10K type strain sequencing project: providing services to taxonomists for standard genome sequencing and annotation.</title>
        <authorList>
            <consortium name="The Broad Institute Genomics Platform"/>
            <consortium name="The Broad Institute Genome Sequencing Center for Infectious Disease"/>
            <person name="Wu L."/>
            <person name="Ma J."/>
        </authorList>
    </citation>
    <scope>NUCLEOTIDE SEQUENCE [LARGE SCALE GENOMIC DNA]</scope>
    <source>
        <strain evidence="2 3">CGMCC 1.10387</strain>
    </source>
</reference>
<dbReference type="Gene3D" id="1.10.10.10">
    <property type="entry name" value="Winged helix-like DNA-binding domain superfamily/Winged helix DNA-binding domain"/>
    <property type="match status" value="1"/>
</dbReference>
<feature type="compositionally biased region" description="Low complexity" evidence="1">
    <location>
        <begin position="87"/>
        <end position="99"/>
    </location>
</feature>
<dbReference type="RefSeq" id="WP_256309354.1">
    <property type="nucleotide sequence ID" value="NZ_JANHAW010000008.1"/>
</dbReference>
<name>A0ABD6E0R3_9EURY</name>
<proteinExistence type="predicted"/>
<protein>
    <submittedName>
        <fullName evidence="2">Uncharacterized protein</fullName>
    </submittedName>
</protein>
<gene>
    <name evidence="2" type="ORF">ACFSAS_18615</name>
</gene>
<evidence type="ECO:0000313" key="2">
    <source>
        <dbReference type="EMBL" id="MFD1687599.1"/>
    </source>
</evidence>
<feature type="region of interest" description="Disordered" evidence="1">
    <location>
        <begin position="335"/>
        <end position="362"/>
    </location>
</feature>
<dbReference type="Proteomes" id="UP001597092">
    <property type="component" value="Unassembled WGS sequence"/>
</dbReference>